<sequence>MTQTAVEIFNESHQKSSLQSHFTFATTEKKYAKKDGYSTFENQYDKIINSVSIYINGRENQLFVLCNIRNLIIKIQCSN</sequence>
<dbReference type="Proteomes" id="UP000035680">
    <property type="component" value="Unassembled WGS sequence"/>
</dbReference>
<dbReference type="AlphaFoldDB" id="A0A0K0F7P2"/>
<reference evidence="2" key="2">
    <citation type="submission" date="2015-08" db="UniProtKB">
        <authorList>
            <consortium name="WormBaseParasite"/>
        </authorList>
    </citation>
    <scope>IDENTIFICATION</scope>
</reference>
<accession>A0A0K0F7P2</accession>
<protein>
    <submittedName>
        <fullName evidence="2">Uncharacterized protein</fullName>
    </submittedName>
</protein>
<name>A0A0K0F7P2_STRVS</name>
<evidence type="ECO:0000313" key="1">
    <source>
        <dbReference type="Proteomes" id="UP000035680"/>
    </source>
</evidence>
<evidence type="ECO:0000313" key="2">
    <source>
        <dbReference type="WBParaSite" id="SVE_0483900.1"/>
    </source>
</evidence>
<keyword evidence="1" id="KW-1185">Reference proteome</keyword>
<proteinExistence type="predicted"/>
<dbReference type="WBParaSite" id="SVE_0483900.1">
    <property type="protein sequence ID" value="SVE_0483900.1"/>
    <property type="gene ID" value="SVE_0483900"/>
</dbReference>
<reference evidence="1" key="1">
    <citation type="submission" date="2014-07" db="EMBL/GenBank/DDBJ databases">
        <authorList>
            <person name="Martin A.A"/>
            <person name="De Silva N."/>
        </authorList>
    </citation>
    <scope>NUCLEOTIDE SEQUENCE</scope>
</reference>
<organism evidence="1 2">
    <name type="scientific">Strongyloides venezuelensis</name>
    <name type="common">Threadworm</name>
    <dbReference type="NCBI Taxonomy" id="75913"/>
    <lineage>
        <taxon>Eukaryota</taxon>
        <taxon>Metazoa</taxon>
        <taxon>Ecdysozoa</taxon>
        <taxon>Nematoda</taxon>
        <taxon>Chromadorea</taxon>
        <taxon>Rhabditida</taxon>
        <taxon>Tylenchina</taxon>
        <taxon>Panagrolaimomorpha</taxon>
        <taxon>Strongyloidoidea</taxon>
        <taxon>Strongyloididae</taxon>
        <taxon>Strongyloides</taxon>
    </lineage>
</organism>